<keyword evidence="1" id="KW-0472">Membrane</keyword>
<dbReference type="InterPro" id="IPR009526">
    <property type="entry name" value="DUF1146"/>
</dbReference>
<dbReference type="NCBIfam" id="TIGR02327">
    <property type="entry name" value="int_mem_ywzB"/>
    <property type="match status" value="1"/>
</dbReference>
<feature type="transmembrane region" description="Helical" evidence="1">
    <location>
        <begin position="53"/>
        <end position="75"/>
    </location>
</feature>
<dbReference type="AlphaFoldDB" id="A0A4R4EAA0"/>
<dbReference type="OrthoDB" id="1651016at2"/>
<proteinExistence type="predicted"/>
<gene>
    <name evidence="2" type="ORF">E0485_12540</name>
</gene>
<keyword evidence="1" id="KW-1133">Transmembrane helix</keyword>
<protein>
    <submittedName>
        <fullName evidence="2">DUF1146 domain-containing protein</fullName>
    </submittedName>
</protein>
<evidence type="ECO:0000256" key="1">
    <source>
        <dbReference type="SAM" id="Phobius"/>
    </source>
</evidence>
<keyword evidence="3" id="KW-1185">Reference proteome</keyword>
<dbReference type="Proteomes" id="UP000295418">
    <property type="component" value="Unassembled WGS sequence"/>
</dbReference>
<feature type="transmembrane region" description="Helical" evidence="1">
    <location>
        <begin position="12"/>
        <end position="32"/>
    </location>
</feature>
<organism evidence="2 3">
    <name type="scientific">Paenibacillus albiflavus</name>
    <dbReference type="NCBI Taxonomy" id="2545760"/>
    <lineage>
        <taxon>Bacteria</taxon>
        <taxon>Bacillati</taxon>
        <taxon>Bacillota</taxon>
        <taxon>Bacilli</taxon>
        <taxon>Bacillales</taxon>
        <taxon>Paenibacillaceae</taxon>
        <taxon>Paenibacillus</taxon>
    </lineage>
</organism>
<dbReference type="Pfam" id="PF06612">
    <property type="entry name" value="DUF1146"/>
    <property type="match status" value="1"/>
</dbReference>
<comment type="caution">
    <text evidence="2">The sequence shown here is derived from an EMBL/GenBank/DDBJ whole genome shotgun (WGS) entry which is preliminary data.</text>
</comment>
<evidence type="ECO:0000313" key="2">
    <source>
        <dbReference type="EMBL" id="TCZ76806.1"/>
    </source>
</evidence>
<reference evidence="2 3" key="1">
    <citation type="submission" date="2019-03" db="EMBL/GenBank/DDBJ databases">
        <authorList>
            <person name="Kim M.K.M."/>
        </authorList>
    </citation>
    <scope>NUCLEOTIDE SEQUENCE [LARGE SCALE GENOMIC DNA]</scope>
    <source>
        <strain evidence="2 3">18JY21-1</strain>
    </source>
</reference>
<sequence length="83" mass="9692">MNNMDSMMDTGLSYLPILKLVVYLIFIGLSWWGLQEFRFDVFMRRPKSLQSKVLQVLLSIALGYMVGNFFLDYIINSIHFGFS</sequence>
<dbReference type="EMBL" id="SKFG01000011">
    <property type="protein sequence ID" value="TCZ76806.1"/>
    <property type="molecule type" value="Genomic_DNA"/>
</dbReference>
<name>A0A4R4EAA0_9BACL</name>
<evidence type="ECO:0000313" key="3">
    <source>
        <dbReference type="Proteomes" id="UP000295418"/>
    </source>
</evidence>
<accession>A0A4R4EAA0</accession>
<dbReference type="RefSeq" id="WP_132418394.1">
    <property type="nucleotide sequence ID" value="NZ_SKFG01000011.1"/>
</dbReference>
<keyword evidence="1" id="KW-0812">Transmembrane</keyword>